<reference evidence="1" key="1">
    <citation type="submission" date="2019-02" db="EMBL/GenBank/DDBJ databases">
        <authorList>
            <person name="Gruber-Vodicka R. H."/>
            <person name="Seah K. B. B."/>
        </authorList>
    </citation>
    <scope>NUCLEOTIDE SEQUENCE</scope>
    <source>
        <strain evidence="1">BECK_M6</strain>
    </source>
</reference>
<dbReference type="AlphaFoldDB" id="A0A450UI55"/>
<dbReference type="EMBL" id="CAADFH010000021">
    <property type="protein sequence ID" value="VFJ92219.1"/>
    <property type="molecule type" value="Genomic_DNA"/>
</dbReference>
<evidence type="ECO:0000313" key="1">
    <source>
        <dbReference type="EMBL" id="VFJ92219.1"/>
    </source>
</evidence>
<accession>A0A450UI55</accession>
<gene>
    <name evidence="1" type="ORF">BECKLFY1418A_GA0070994_102136</name>
</gene>
<sequence length="51" mass="6064">MIINADFSQSKIDRFDILFKLSRATDPFIYFPIIFANKSSFTEQKFFFTDT</sequence>
<protein>
    <submittedName>
        <fullName evidence="1">Uncharacterized protein</fullName>
    </submittedName>
</protein>
<organism evidence="1">
    <name type="scientific">Candidatus Kentrum sp. LFY</name>
    <dbReference type="NCBI Taxonomy" id="2126342"/>
    <lineage>
        <taxon>Bacteria</taxon>
        <taxon>Pseudomonadati</taxon>
        <taxon>Pseudomonadota</taxon>
        <taxon>Gammaproteobacteria</taxon>
        <taxon>Candidatus Kentrum</taxon>
    </lineage>
</organism>
<name>A0A450UI55_9GAMM</name>
<proteinExistence type="predicted"/>